<dbReference type="PANTHER" id="PTHR12827">
    <property type="entry name" value="MEIOTIC CHECKPOINT REGULATOR TSG24 FAMILY MEMBER"/>
    <property type="match status" value="1"/>
</dbReference>
<evidence type="ECO:0000256" key="8">
    <source>
        <dbReference type="ARBA" id="ARBA00022786"/>
    </source>
</evidence>
<feature type="domain" description="Anaphase-promoting complex subunit 1 beta-sandwich" evidence="14">
    <location>
        <begin position="591"/>
        <end position="662"/>
    </location>
</feature>
<dbReference type="GO" id="GO:0070979">
    <property type="term" value="P:protein K11-linked ubiquitination"/>
    <property type="evidence" value="ECO:0007669"/>
    <property type="project" value="TreeGrafter"/>
</dbReference>
<evidence type="ECO:0000256" key="5">
    <source>
        <dbReference type="ARBA" id="ARBA00022618"/>
    </source>
</evidence>
<dbReference type="Proteomes" id="UP000712600">
    <property type="component" value="Unassembled WGS sequence"/>
</dbReference>
<dbReference type="InterPro" id="IPR002015">
    <property type="entry name" value="Proteasome/cyclosome_rpt"/>
</dbReference>
<feature type="transmembrane region" description="Helical" evidence="11">
    <location>
        <begin position="445"/>
        <end position="465"/>
    </location>
</feature>
<evidence type="ECO:0000256" key="11">
    <source>
        <dbReference type="SAM" id="Phobius"/>
    </source>
</evidence>
<feature type="domain" description="Anaphase-promoting complex subunit 1 C-terminal" evidence="13">
    <location>
        <begin position="732"/>
        <end position="894"/>
    </location>
</feature>
<feature type="signal peptide" evidence="12">
    <location>
        <begin position="1"/>
        <end position="18"/>
    </location>
</feature>
<dbReference type="GO" id="GO:0060090">
    <property type="term" value="F:molecular adaptor activity"/>
    <property type="evidence" value="ECO:0007669"/>
    <property type="project" value="TreeGrafter"/>
</dbReference>
<keyword evidence="12" id="KW-0732">Signal</keyword>
<keyword evidence="6" id="KW-0677">Repeat</keyword>
<keyword evidence="11" id="KW-1133">Transmembrane helix</keyword>
<evidence type="ECO:0000313" key="15">
    <source>
        <dbReference type="EMBL" id="KAF3542077.1"/>
    </source>
</evidence>
<comment type="subcellular location">
    <subcellularLocation>
        <location evidence="1">Nucleus</location>
    </subcellularLocation>
</comment>
<evidence type="ECO:0000256" key="7">
    <source>
        <dbReference type="ARBA" id="ARBA00022776"/>
    </source>
</evidence>
<dbReference type="InterPro" id="IPR024990">
    <property type="entry name" value="Apc1"/>
</dbReference>
<dbReference type="Pfam" id="PF01851">
    <property type="entry name" value="PC_rep"/>
    <property type="match status" value="1"/>
</dbReference>
<dbReference type="GO" id="GO:0031145">
    <property type="term" value="P:anaphase-promoting complex-dependent catabolic process"/>
    <property type="evidence" value="ECO:0007669"/>
    <property type="project" value="TreeGrafter"/>
</dbReference>
<keyword evidence="9" id="KW-0539">Nucleus</keyword>
<dbReference type="GO" id="GO:0007091">
    <property type="term" value="P:metaphase/anaphase transition of mitotic cell cycle"/>
    <property type="evidence" value="ECO:0007669"/>
    <property type="project" value="TreeGrafter"/>
</dbReference>
<dbReference type="PROSITE" id="PS51257">
    <property type="entry name" value="PROKAR_LIPOPROTEIN"/>
    <property type="match status" value="1"/>
</dbReference>
<dbReference type="InterPro" id="IPR041221">
    <property type="entry name" value="APC1_C"/>
</dbReference>
<evidence type="ECO:0000256" key="2">
    <source>
        <dbReference type="ARBA" id="ARBA00004906"/>
    </source>
</evidence>
<dbReference type="InterPro" id="IPR048971">
    <property type="entry name" value="Apc1_3rd"/>
</dbReference>
<accession>A0A8S9QIC2</accession>
<dbReference type="EMBL" id="QGKX02001290">
    <property type="protein sequence ID" value="KAF3542077.1"/>
    <property type="molecule type" value="Genomic_DNA"/>
</dbReference>
<dbReference type="InterPro" id="IPR011989">
    <property type="entry name" value="ARM-like"/>
</dbReference>
<protein>
    <recommendedName>
        <fullName evidence="4">Anaphase-promoting complex subunit 1</fullName>
    </recommendedName>
</protein>
<dbReference type="PANTHER" id="PTHR12827:SF3">
    <property type="entry name" value="ANAPHASE-PROMOTING COMPLEX SUBUNIT 1"/>
    <property type="match status" value="1"/>
</dbReference>
<comment type="similarity">
    <text evidence="3">Belongs to the APC1 family.</text>
</comment>
<name>A0A8S9QIC2_BRACR</name>
<dbReference type="AlphaFoldDB" id="A0A8S9QIC2"/>
<dbReference type="Pfam" id="PF18122">
    <property type="entry name" value="APC1_C"/>
    <property type="match status" value="1"/>
</dbReference>
<sequence length="942" mass="104488">MTPSRFTFSLKFCRRLLYQSLFWLVGCPPNKMPCLGCMFPIQVNLDPNIRNIQELKTWPEFHNAVAAGLRLAPLQGKVSRTWIKYNKPGEPNAVHAGLLFGLGLQGYLHVLNLSDIYQYFTQDHESTTVGLMLGLAASYRRTMQPDIAKALFFHVPARYQASYAEFEIPTLLQSAALVSVGILFEGSAHLQTMQLLLGEIGRRSAGDNVLEREGYAVSAGFSLGLVALGRGDDALGSLDSFVNRLLQYLGAKEERSLLAPSNEDLRSAAQVTDGSTANVNITAPGATIALALMYLKTDSEVIFSKLSIPQTHYELECVRPDFIMLRVIARNLIMWSRIRPTSDWIQSQVPEFVKNGVSRLQDDMDDMYEVDVEALVQAYVNIVAGACISLGLRFAGTRDGNARDLLNNYALYLLHEIKPVSAPPGNGFPKGIAKHVDRGTLEMCLYLIVLSLSVVMAGSGDLQIFRLLRFLRSRNSADGHANYGTQMAVSIFFELLAPYKVISKLTADIVLACGGKVSLATGFLFLGGGMRTFSTSNGSLAMLLITLYPRLPSGPNDNRCHLQASLNIFFILCIALFYAFRHLYVLATEARWLQTIDVDSGLPVYAPLEVTVKETELYSETRYCEVTPCILPERAILKRICVCGPRYWPQQVELVPEEKHWWSFGDKSDPLNSGVIYVKRKVGACSYVDDPVGCQSLLSRAMHKVFGLRTLDESNMLANSHRELDSDSVDHLVSTFSSDPSLIAFAQLCCDKSWNDRSDSDFKEFCLQVLFDCISKDRPALLQVYLSLYTTIGSMADLLVKSNSNVCDSLSISSLKVALAYNEVVSSGRLASSSGGFVQSIFLASLGKRCEEILNCSTELKTNLRNYLTSEAWPDDDQKDVILLSWYLKWFSVPSPSIIKAAVEKIKSKSKISASAVPLLRLVLPSTHVSALREIDRVFFFH</sequence>
<evidence type="ECO:0000256" key="10">
    <source>
        <dbReference type="ARBA" id="ARBA00023306"/>
    </source>
</evidence>
<dbReference type="FunFam" id="1.25.10.10:FF:000211">
    <property type="entry name" value="Anaphase-promoting complex subunit 1"/>
    <property type="match status" value="1"/>
</dbReference>
<dbReference type="Pfam" id="PF21282">
    <property type="entry name" value="APC1_3rd"/>
    <property type="match status" value="1"/>
</dbReference>
<evidence type="ECO:0000313" key="16">
    <source>
        <dbReference type="Proteomes" id="UP000712600"/>
    </source>
</evidence>
<evidence type="ECO:0000256" key="1">
    <source>
        <dbReference type="ARBA" id="ARBA00004123"/>
    </source>
</evidence>
<keyword evidence="11" id="KW-0472">Membrane</keyword>
<keyword evidence="5" id="KW-0132">Cell division</keyword>
<keyword evidence="10" id="KW-0131">Cell cycle</keyword>
<evidence type="ECO:0000256" key="4">
    <source>
        <dbReference type="ARBA" id="ARBA00016070"/>
    </source>
</evidence>
<feature type="chain" id="PRO_5035850991" description="Anaphase-promoting complex subunit 1" evidence="12">
    <location>
        <begin position="19"/>
        <end position="942"/>
    </location>
</feature>
<dbReference type="GO" id="GO:0051301">
    <property type="term" value="P:cell division"/>
    <property type="evidence" value="ECO:0007669"/>
    <property type="project" value="UniProtKB-KW"/>
</dbReference>
<gene>
    <name evidence="15" type="ORF">F2Q69_00018441</name>
</gene>
<organism evidence="15 16">
    <name type="scientific">Brassica cretica</name>
    <name type="common">Mustard</name>
    <dbReference type="NCBI Taxonomy" id="69181"/>
    <lineage>
        <taxon>Eukaryota</taxon>
        <taxon>Viridiplantae</taxon>
        <taxon>Streptophyta</taxon>
        <taxon>Embryophyta</taxon>
        <taxon>Tracheophyta</taxon>
        <taxon>Spermatophyta</taxon>
        <taxon>Magnoliopsida</taxon>
        <taxon>eudicotyledons</taxon>
        <taxon>Gunneridae</taxon>
        <taxon>Pentapetalae</taxon>
        <taxon>rosids</taxon>
        <taxon>malvids</taxon>
        <taxon>Brassicales</taxon>
        <taxon>Brassicaceae</taxon>
        <taxon>Brassiceae</taxon>
        <taxon>Brassica</taxon>
    </lineage>
</organism>
<dbReference type="GO" id="GO:0005680">
    <property type="term" value="C:anaphase-promoting complex"/>
    <property type="evidence" value="ECO:0007669"/>
    <property type="project" value="InterPro"/>
</dbReference>
<evidence type="ECO:0000256" key="3">
    <source>
        <dbReference type="ARBA" id="ARBA00010547"/>
    </source>
</evidence>
<proteinExistence type="inferred from homology"/>
<evidence type="ECO:0000259" key="14">
    <source>
        <dbReference type="Pfam" id="PF21282"/>
    </source>
</evidence>
<feature type="transmembrane region" description="Helical" evidence="11">
    <location>
        <begin position="505"/>
        <end position="526"/>
    </location>
</feature>
<reference evidence="15" key="1">
    <citation type="submission" date="2019-12" db="EMBL/GenBank/DDBJ databases">
        <title>Genome sequencing and annotation of Brassica cretica.</title>
        <authorList>
            <person name="Studholme D.J."/>
            <person name="Sarris P."/>
        </authorList>
    </citation>
    <scope>NUCLEOTIDE SEQUENCE</scope>
    <source>
        <strain evidence="15">PFS-109/04</strain>
        <tissue evidence="15">Leaf</tissue>
    </source>
</reference>
<keyword evidence="7" id="KW-0498">Mitosis</keyword>
<feature type="transmembrane region" description="Helical" evidence="11">
    <location>
        <begin position="560"/>
        <end position="580"/>
    </location>
</feature>
<evidence type="ECO:0000256" key="12">
    <source>
        <dbReference type="SAM" id="SignalP"/>
    </source>
</evidence>
<keyword evidence="8" id="KW-0833">Ubl conjugation pathway</keyword>
<keyword evidence="11" id="KW-0812">Transmembrane</keyword>
<comment type="pathway">
    <text evidence="2">Protein modification; protein ubiquitination.</text>
</comment>
<evidence type="ECO:0000259" key="13">
    <source>
        <dbReference type="Pfam" id="PF18122"/>
    </source>
</evidence>
<evidence type="ECO:0000256" key="6">
    <source>
        <dbReference type="ARBA" id="ARBA00022737"/>
    </source>
</evidence>
<dbReference type="Gene3D" id="1.25.10.10">
    <property type="entry name" value="Leucine-rich Repeat Variant"/>
    <property type="match status" value="2"/>
</dbReference>
<evidence type="ECO:0000256" key="9">
    <source>
        <dbReference type="ARBA" id="ARBA00023242"/>
    </source>
</evidence>
<comment type="caution">
    <text evidence="15">The sequence shown here is derived from an EMBL/GenBank/DDBJ whole genome shotgun (WGS) entry which is preliminary data.</text>
</comment>